<keyword evidence="4 7" id="KW-0812">Transmembrane</keyword>
<accession>A0AAU7AYX8</accession>
<evidence type="ECO:0000256" key="4">
    <source>
        <dbReference type="ARBA" id="ARBA00022692"/>
    </source>
</evidence>
<evidence type="ECO:0008006" key="9">
    <source>
        <dbReference type="Google" id="ProtNLM"/>
    </source>
</evidence>
<feature type="transmembrane region" description="Helical" evidence="7">
    <location>
        <begin position="57"/>
        <end position="76"/>
    </location>
</feature>
<name>A0AAU7AYX8_9ACTN</name>
<evidence type="ECO:0000256" key="3">
    <source>
        <dbReference type="ARBA" id="ARBA00022475"/>
    </source>
</evidence>
<comment type="similarity">
    <text evidence="2">Belongs to the UPF0410 family.</text>
</comment>
<sequence>MIGALILGLVAGYIAKALVPGKDPGGFFVTIGIGLVGSFVGFLIFTELLGIGDNNAFDLGGLIGAIIGTIIVLVAYRKFAGDRRTAATR</sequence>
<dbReference type="GO" id="GO:0005886">
    <property type="term" value="C:plasma membrane"/>
    <property type="evidence" value="ECO:0007669"/>
    <property type="project" value="UniProtKB-SubCell"/>
</dbReference>
<keyword evidence="5 7" id="KW-1133">Transmembrane helix</keyword>
<evidence type="ECO:0000256" key="5">
    <source>
        <dbReference type="ARBA" id="ARBA00022989"/>
    </source>
</evidence>
<dbReference type="PANTHER" id="PTHR33884">
    <property type="entry name" value="UPF0410 PROTEIN YMGE"/>
    <property type="match status" value="1"/>
</dbReference>
<organism evidence="8">
    <name type="scientific">Paraconexibacter sp. AEG42_29</name>
    <dbReference type="NCBI Taxonomy" id="2997339"/>
    <lineage>
        <taxon>Bacteria</taxon>
        <taxon>Bacillati</taxon>
        <taxon>Actinomycetota</taxon>
        <taxon>Thermoleophilia</taxon>
        <taxon>Solirubrobacterales</taxon>
        <taxon>Paraconexibacteraceae</taxon>
        <taxon>Paraconexibacter</taxon>
    </lineage>
</organism>
<evidence type="ECO:0000256" key="2">
    <source>
        <dbReference type="ARBA" id="ARBA00011006"/>
    </source>
</evidence>
<evidence type="ECO:0000256" key="6">
    <source>
        <dbReference type="ARBA" id="ARBA00023136"/>
    </source>
</evidence>
<dbReference type="Pfam" id="PF04226">
    <property type="entry name" value="Transgly_assoc"/>
    <property type="match status" value="1"/>
</dbReference>
<dbReference type="RefSeq" id="WP_354698059.1">
    <property type="nucleotide sequence ID" value="NZ_CP114014.1"/>
</dbReference>
<gene>
    <name evidence="8" type="ORF">DSM112329_03722</name>
</gene>
<evidence type="ECO:0000256" key="1">
    <source>
        <dbReference type="ARBA" id="ARBA00004651"/>
    </source>
</evidence>
<feature type="transmembrane region" description="Helical" evidence="7">
    <location>
        <begin position="27"/>
        <end position="45"/>
    </location>
</feature>
<dbReference type="PANTHER" id="PTHR33884:SF3">
    <property type="entry name" value="UPF0410 PROTEIN YMGE"/>
    <property type="match status" value="1"/>
</dbReference>
<evidence type="ECO:0000256" key="7">
    <source>
        <dbReference type="SAM" id="Phobius"/>
    </source>
</evidence>
<protein>
    <recommendedName>
        <fullName evidence="9">GlsB/YeaQ/YmgE family stress response membrane protein</fullName>
    </recommendedName>
</protein>
<dbReference type="InterPro" id="IPR007341">
    <property type="entry name" value="Transgly_assoc"/>
</dbReference>
<reference evidence="8" key="1">
    <citation type="submission" date="2022-12" db="EMBL/GenBank/DDBJ databases">
        <title>Paraconexibacter alkalitolerans sp. nov. and Baekduia alba sp. nov., isolated from soil and emended description of the genera Paraconexibacter (Chun et al., 2020) and Baekduia (An et al., 2020).</title>
        <authorList>
            <person name="Vieira S."/>
            <person name="Huber K.J."/>
            <person name="Geppert A."/>
            <person name="Wolf J."/>
            <person name="Neumann-Schaal M."/>
            <person name="Muesken M."/>
            <person name="Overmann J."/>
        </authorList>
    </citation>
    <scope>NUCLEOTIDE SEQUENCE</scope>
    <source>
        <strain evidence="8">AEG42_29</strain>
    </source>
</reference>
<evidence type="ECO:0000313" key="8">
    <source>
        <dbReference type="EMBL" id="XAY06844.1"/>
    </source>
</evidence>
<keyword evidence="3" id="KW-1003">Cell membrane</keyword>
<dbReference type="KEGG" id="parq:DSM112329_03722"/>
<dbReference type="AlphaFoldDB" id="A0AAU7AYX8"/>
<keyword evidence="6 7" id="KW-0472">Membrane</keyword>
<comment type="subcellular location">
    <subcellularLocation>
        <location evidence="1">Cell membrane</location>
        <topology evidence="1">Multi-pass membrane protein</topology>
    </subcellularLocation>
</comment>
<dbReference type="EMBL" id="CP114014">
    <property type="protein sequence ID" value="XAY06844.1"/>
    <property type="molecule type" value="Genomic_DNA"/>
</dbReference>
<proteinExistence type="inferred from homology"/>